<gene>
    <name evidence="2" type="ORF">E4U82_08770</name>
</gene>
<keyword evidence="3" id="KW-1185">Reference proteome</keyword>
<dbReference type="PROSITE" id="PS50943">
    <property type="entry name" value="HTH_CROC1"/>
    <property type="match status" value="1"/>
</dbReference>
<dbReference type="InterPro" id="IPR001387">
    <property type="entry name" value="Cro/C1-type_HTH"/>
</dbReference>
<evidence type="ECO:0000313" key="2">
    <source>
        <dbReference type="EMBL" id="TFJ93150.1"/>
    </source>
</evidence>
<name>A0A4Y9ADX5_9BACI</name>
<evidence type="ECO:0000259" key="1">
    <source>
        <dbReference type="PROSITE" id="PS50943"/>
    </source>
</evidence>
<dbReference type="OrthoDB" id="2919459at2"/>
<comment type="caution">
    <text evidence="2">The sequence shown here is derived from an EMBL/GenBank/DDBJ whole genome shotgun (WGS) entry which is preliminary data.</text>
</comment>
<dbReference type="Pfam" id="PF01381">
    <property type="entry name" value="HTH_3"/>
    <property type="match status" value="1"/>
</dbReference>
<dbReference type="Gene3D" id="1.10.260.40">
    <property type="entry name" value="lambda repressor-like DNA-binding domains"/>
    <property type="match status" value="1"/>
</dbReference>
<evidence type="ECO:0000313" key="3">
    <source>
        <dbReference type="Proteomes" id="UP000298484"/>
    </source>
</evidence>
<proteinExistence type="predicted"/>
<organism evidence="2 3">
    <name type="scientific">Lentibacillus salicampi</name>
    <dbReference type="NCBI Taxonomy" id="175306"/>
    <lineage>
        <taxon>Bacteria</taxon>
        <taxon>Bacillati</taxon>
        <taxon>Bacillota</taxon>
        <taxon>Bacilli</taxon>
        <taxon>Bacillales</taxon>
        <taxon>Bacillaceae</taxon>
        <taxon>Lentibacillus</taxon>
    </lineage>
</organism>
<dbReference type="RefSeq" id="WP_135109821.1">
    <property type="nucleotide sequence ID" value="NZ_SRHY01000010.1"/>
</dbReference>
<dbReference type="InterPro" id="IPR010982">
    <property type="entry name" value="Lambda_DNA-bd_dom_sf"/>
</dbReference>
<dbReference type="AlphaFoldDB" id="A0A4Y9ADX5"/>
<protein>
    <submittedName>
        <fullName evidence="2">XRE family transcriptional regulator</fullName>
    </submittedName>
</protein>
<dbReference type="CDD" id="cd00093">
    <property type="entry name" value="HTH_XRE"/>
    <property type="match status" value="1"/>
</dbReference>
<dbReference type="SUPFAM" id="SSF47413">
    <property type="entry name" value="lambda repressor-like DNA-binding domains"/>
    <property type="match status" value="1"/>
</dbReference>
<dbReference type="GO" id="GO:0003677">
    <property type="term" value="F:DNA binding"/>
    <property type="evidence" value="ECO:0007669"/>
    <property type="project" value="InterPro"/>
</dbReference>
<dbReference type="Proteomes" id="UP000298484">
    <property type="component" value="Unassembled WGS sequence"/>
</dbReference>
<reference evidence="2 3" key="1">
    <citation type="submission" date="2019-03" db="EMBL/GenBank/DDBJ databases">
        <title>Genome sequence of Lentibacillus salicampi ATCC BAA-719.</title>
        <authorList>
            <person name="Maclea K.S."/>
            <person name="Simoes Junior M."/>
        </authorList>
    </citation>
    <scope>NUCLEOTIDE SEQUENCE [LARGE SCALE GENOMIC DNA]</scope>
    <source>
        <strain evidence="2 3">ATCC BAA-719</strain>
    </source>
</reference>
<accession>A0A4Y9ADX5</accession>
<sequence length="171" mass="19709">MNIGKSLKDMRERNGLSQKNVADNLYLDQTMVSKVELGKRVVSEGLAKSSVNSYNDAQYGFEVAREIAQYYITPLIIEGKAVECHRLTLKEMFKHEVAEAIDLFDEISLIKPPKHINQQERTQVSEGIKELLDVQAVTNSFIVRLEQEYDISVRDCMRDRVTKWKSEELIK</sequence>
<dbReference type="EMBL" id="SRHY01000010">
    <property type="protein sequence ID" value="TFJ93150.1"/>
    <property type="molecule type" value="Genomic_DNA"/>
</dbReference>
<feature type="domain" description="HTH cro/C1-type" evidence="1">
    <location>
        <begin position="7"/>
        <end position="43"/>
    </location>
</feature>